<sequence>MVSKKMVVVVAALLLVALALEAAPPAAAMDCKAGCAEVSGPLGMSTEECMKNCDAIAAGRNGQPRDPYKDDKLDIPK</sequence>
<feature type="chain" id="PRO_5008588660" evidence="1">
    <location>
        <begin position="29"/>
        <end position="77"/>
    </location>
</feature>
<proteinExistence type="predicted"/>
<protein>
    <submittedName>
        <fullName evidence="2">Uncharacterized protein</fullName>
    </submittedName>
</protein>
<evidence type="ECO:0000313" key="3">
    <source>
        <dbReference type="Proteomes" id="UP000000768"/>
    </source>
</evidence>
<keyword evidence="1" id="KW-0732">Signal</keyword>
<dbReference type="InParanoid" id="A0A1B6PBA8"/>
<dbReference type="AlphaFoldDB" id="A0A1B6PBA8"/>
<keyword evidence="3" id="KW-1185">Reference proteome</keyword>
<accession>A0A1B6PBA8</accession>
<feature type="signal peptide" evidence="1">
    <location>
        <begin position="1"/>
        <end position="28"/>
    </location>
</feature>
<dbReference type="OrthoDB" id="657611at2759"/>
<reference evidence="2 3" key="1">
    <citation type="journal article" date="2009" name="Nature">
        <title>The Sorghum bicolor genome and the diversification of grasses.</title>
        <authorList>
            <person name="Paterson A.H."/>
            <person name="Bowers J.E."/>
            <person name="Bruggmann R."/>
            <person name="Dubchak I."/>
            <person name="Grimwood J."/>
            <person name="Gundlach H."/>
            <person name="Haberer G."/>
            <person name="Hellsten U."/>
            <person name="Mitros T."/>
            <person name="Poliakov A."/>
            <person name="Schmutz J."/>
            <person name="Spannagl M."/>
            <person name="Tang H."/>
            <person name="Wang X."/>
            <person name="Wicker T."/>
            <person name="Bharti A.K."/>
            <person name="Chapman J."/>
            <person name="Feltus F.A."/>
            <person name="Gowik U."/>
            <person name="Grigoriev I.V."/>
            <person name="Lyons E."/>
            <person name="Maher C.A."/>
            <person name="Martis M."/>
            <person name="Narechania A."/>
            <person name="Otillar R.P."/>
            <person name="Penning B.W."/>
            <person name="Salamov A.A."/>
            <person name="Wang Y."/>
            <person name="Zhang L."/>
            <person name="Carpita N.C."/>
            <person name="Freeling M."/>
            <person name="Gingle A.R."/>
            <person name="Hash C.T."/>
            <person name="Keller B."/>
            <person name="Klein P."/>
            <person name="Kresovich S."/>
            <person name="McCann M.C."/>
            <person name="Ming R."/>
            <person name="Peterson D.G."/>
            <person name="Mehboob-ur-Rahman"/>
            <person name="Ware D."/>
            <person name="Westhoff P."/>
            <person name="Mayer K.F."/>
            <person name="Messing J."/>
            <person name="Rokhsar D.S."/>
        </authorList>
    </citation>
    <scope>NUCLEOTIDE SEQUENCE [LARGE SCALE GENOMIC DNA]</scope>
    <source>
        <strain evidence="3">cv. BTx623</strain>
    </source>
</reference>
<reference evidence="3" key="2">
    <citation type="journal article" date="2018" name="Plant J.">
        <title>The Sorghum bicolor reference genome: improved assembly, gene annotations, a transcriptome atlas, and signatures of genome organization.</title>
        <authorList>
            <person name="McCormick R.F."/>
            <person name="Truong S.K."/>
            <person name="Sreedasyam A."/>
            <person name="Jenkins J."/>
            <person name="Shu S."/>
            <person name="Sims D."/>
            <person name="Kennedy M."/>
            <person name="Amirebrahimi M."/>
            <person name="Weers B.D."/>
            <person name="McKinley B."/>
            <person name="Mattison A."/>
            <person name="Morishige D.T."/>
            <person name="Grimwood J."/>
            <person name="Schmutz J."/>
            <person name="Mullet J.E."/>
        </authorList>
    </citation>
    <scope>NUCLEOTIDE SEQUENCE [LARGE SCALE GENOMIC DNA]</scope>
    <source>
        <strain evidence="3">cv. BTx623</strain>
    </source>
</reference>
<dbReference type="EMBL" id="CM000767">
    <property type="protein sequence ID" value="KXG23004.1"/>
    <property type="molecule type" value="Genomic_DNA"/>
</dbReference>
<dbReference type="OMA" id="MDCKAGC"/>
<dbReference type="Gramene" id="KXG23004">
    <property type="protein sequence ID" value="KXG23004"/>
    <property type="gene ID" value="SORBI_3008G043300"/>
</dbReference>
<gene>
    <name evidence="2" type="ORF">SORBI_3008G043300</name>
</gene>
<evidence type="ECO:0000256" key="1">
    <source>
        <dbReference type="SAM" id="SignalP"/>
    </source>
</evidence>
<evidence type="ECO:0000313" key="2">
    <source>
        <dbReference type="EMBL" id="KXG23004.1"/>
    </source>
</evidence>
<name>A0A1B6PBA8_SORBI</name>
<dbReference type="Proteomes" id="UP000000768">
    <property type="component" value="Chromosome 8"/>
</dbReference>
<organism evidence="2 3">
    <name type="scientific">Sorghum bicolor</name>
    <name type="common">Sorghum</name>
    <name type="synonym">Sorghum vulgare</name>
    <dbReference type="NCBI Taxonomy" id="4558"/>
    <lineage>
        <taxon>Eukaryota</taxon>
        <taxon>Viridiplantae</taxon>
        <taxon>Streptophyta</taxon>
        <taxon>Embryophyta</taxon>
        <taxon>Tracheophyta</taxon>
        <taxon>Spermatophyta</taxon>
        <taxon>Magnoliopsida</taxon>
        <taxon>Liliopsida</taxon>
        <taxon>Poales</taxon>
        <taxon>Poaceae</taxon>
        <taxon>PACMAD clade</taxon>
        <taxon>Panicoideae</taxon>
        <taxon>Andropogonodae</taxon>
        <taxon>Andropogoneae</taxon>
        <taxon>Sorghinae</taxon>
        <taxon>Sorghum</taxon>
    </lineage>
</organism>